<dbReference type="CDD" id="cd04301">
    <property type="entry name" value="NAT_SF"/>
    <property type="match status" value="1"/>
</dbReference>
<gene>
    <name evidence="12" type="ORF">M8C21_013292</name>
</gene>
<dbReference type="PROSITE" id="PS51186">
    <property type="entry name" value="GNAT"/>
    <property type="match status" value="1"/>
</dbReference>
<evidence type="ECO:0000313" key="13">
    <source>
        <dbReference type="Proteomes" id="UP001206925"/>
    </source>
</evidence>
<dbReference type="Gene3D" id="3.40.630.30">
    <property type="match status" value="1"/>
</dbReference>
<evidence type="ECO:0000256" key="10">
    <source>
        <dbReference type="ARBA" id="ARBA00048848"/>
    </source>
</evidence>
<evidence type="ECO:0000256" key="2">
    <source>
        <dbReference type="ARBA" id="ARBA00022679"/>
    </source>
</evidence>
<feature type="domain" description="N-acetyltransferase" evidence="11">
    <location>
        <begin position="17"/>
        <end position="168"/>
    </location>
</feature>
<evidence type="ECO:0000256" key="7">
    <source>
        <dbReference type="ARBA" id="ARBA00026111"/>
    </source>
</evidence>
<dbReference type="AlphaFoldDB" id="A0AAD5C1I0"/>
<comment type="caution">
    <text evidence="12">The sequence shown here is derived from an EMBL/GenBank/DDBJ whole genome shotgun (WGS) entry which is preliminary data.</text>
</comment>
<proteinExistence type="inferred from homology"/>
<dbReference type="InterPro" id="IPR045141">
    <property type="entry name" value="NAA60-like"/>
</dbReference>
<dbReference type="GO" id="GO:0004402">
    <property type="term" value="F:histone acetyltransferase activity"/>
    <property type="evidence" value="ECO:0007669"/>
    <property type="project" value="TreeGrafter"/>
</dbReference>
<evidence type="ECO:0000256" key="5">
    <source>
        <dbReference type="ARBA" id="ARBA00023315"/>
    </source>
</evidence>
<comment type="catalytic activity">
    <reaction evidence="9">
        <text>L-lysyl-[protein] + acetyl-CoA = N(6)-acetyl-L-lysyl-[protein] + CoA + H(+)</text>
        <dbReference type="Rhea" id="RHEA:45948"/>
        <dbReference type="Rhea" id="RHEA-COMP:9752"/>
        <dbReference type="Rhea" id="RHEA-COMP:10731"/>
        <dbReference type="ChEBI" id="CHEBI:15378"/>
        <dbReference type="ChEBI" id="CHEBI:29969"/>
        <dbReference type="ChEBI" id="CHEBI:57287"/>
        <dbReference type="ChEBI" id="CHEBI:57288"/>
        <dbReference type="ChEBI" id="CHEBI:61930"/>
        <dbReference type="EC" id="2.3.1.48"/>
    </reaction>
</comment>
<dbReference type="PANTHER" id="PTHR14744">
    <property type="entry name" value="N-ALPHA-ACETYLTRANSFERASE 60"/>
    <property type="match status" value="1"/>
</dbReference>
<dbReference type="EMBL" id="JAMZMK010010077">
    <property type="protein sequence ID" value="KAI7733139.1"/>
    <property type="molecule type" value="Genomic_DNA"/>
</dbReference>
<accession>A0AAD5C1I0</accession>
<dbReference type="Proteomes" id="UP001206925">
    <property type="component" value="Unassembled WGS sequence"/>
</dbReference>
<dbReference type="EC" id="2.3.1.259" evidence="7"/>
<organism evidence="12 13">
    <name type="scientific">Ambrosia artemisiifolia</name>
    <name type="common">Common ragweed</name>
    <dbReference type="NCBI Taxonomy" id="4212"/>
    <lineage>
        <taxon>Eukaryota</taxon>
        <taxon>Viridiplantae</taxon>
        <taxon>Streptophyta</taxon>
        <taxon>Embryophyta</taxon>
        <taxon>Tracheophyta</taxon>
        <taxon>Spermatophyta</taxon>
        <taxon>Magnoliopsida</taxon>
        <taxon>eudicotyledons</taxon>
        <taxon>Gunneridae</taxon>
        <taxon>Pentapetalae</taxon>
        <taxon>asterids</taxon>
        <taxon>campanulids</taxon>
        <taxon>Asterales</taxon>
        <taxon>Asteraceae</taxon>
        <taxon>Asteroideae</taxon>
        <taxon>Heliantheae alliance</taxon>
        <taxon>Heliantheae</taxon>
        <taxon>Ambrosia</taxon>
    </lineage>
</organism>
<dbReference type="SUPFAM" id="SSF55729">
    <property type="entry name" value="Acyl-CoA N-acyltransferases (Nat)"/>
    <property type="match status" value="1"/>
</dbReference>
<evidence type="ECO:0000256" key="3">
    <source>
        <dbReference type="ARBA" id="ARBA00022829"/>
    </source>
</evidence>
<dbReference type="Pfam" id="PF00583">
    <property type="entry name" value="Acetyltransf_1"/>
    <property type="match status" value="1"/>
</dbReference>
<dbReference type="EC" id="2.3.1.48" evidence="1"/>
<evidence type="ECO:0000256" key="1">
    <source>
        <dbReference type="ARBA" id="ARBA00013184"/>
    </source>
</evidence>
<keyword evidence="13" id="KW-1185">Reference proteome</keyword>
<sequence>MSLYSMMNLRASRHPSISYRPIRPSDLEVLVKIHGDLFPIRYELEFFHNVVHGRDIVSWGAVDRNRPNGENDELIGFVTARIVMAKESEIEDMLRCDKSRSDQSLVYILTLGVVESYRNLGIATSLIREVIKYASDMPTCRAVYLHRACYAYHDIHEERIKVGIFKSI</sequence>
<dbReference type="FunFam" id="3.40.630.30:FF:000041">
    <property type="entry name" value="Histone acetyltransferase MCC1 isoform A"/>
    <property type="match status" value="1"/>
</dbReference>
<dbReference type="InterPro" id="IPR000182">
    <property type="entry name" value="GNAT_dom"/>
</dbReference>
<evidence type="ECO:0000259" key="11">
    <source>
        <dbReference type="PROSITE" id="PS51186"/>
    </source>
</evidence>
<dbReference type="PANTHER" id="PTHR14744:SF15">
    <property type="entry name" value="N-ALPHA-ACETYLTRANSFERASE 60"/>
    <property type="match status" value="1"/>
</dbReference>
<dbReference type="GO" id="GO:0120518">
    <property type="term" value="F:protein N-terminal-methionine acetyltransferase activity"/>
    <property type="evidence" value="ECO:0007669"/>
    <property type="project" value="UniProtKB-EC"/>
</dbReference>
<dbReference type="GO" id="GO:0007059">
    <property type="term" value="P:chromosome segregation"/>
    <property type="evidence" value="ECO:0007669"/>
    <property type="project" value="UniProtKB-KW"/>
</dbReference>
<evidence type="ECO:0000256" key="8">
    <source>
        <dbReference type="ARBA" id="ARBA00026144"/>
    </source>
</evidence>
<comment type="catalytic activity">
    <reaction evidence="10">
        <text>N-terminal L-methionyl-[transmembrane protein] + acetyl-CoA = N-terminal N(alpha)-acetyl-L-methionyl-[transmembrane protein] + CoA + H(+)</text>
        <dbReference type="Rhea" id="RHEA:50604"/>
        <dbReference type="Rhea" id="RHEA-COMP:12745"/>
        <dbReference type="Rhea" id="RHEA-COMP:12746"/>
        <dbReference type="ChEBI" id="CHEBI:15378"/>
        <dbReference type="ChEBI" id="CHEBI:57287"/>
        <dbReference type="ChEBI" id="CHEBI:57288"/>
        <dbReference type="ChEBI" id="CHEBI:64731"/>
        <dbReference type="ChEBI" id="CHEBI:133414"/>
        <dbReference type="EC" id="2.3.1.259"/>
    </reaction>
</comment>
<keyword evidence="4" id="KW-0156">Chromatin regulator</keyword>
<dbReference type="GO" id="GO:0000139">
    <property type="term" value="C:Golgi membrane"/>
    <property type="evidence" value="ECO:0007669"/>
    <property type="project" value="TreeGrafter"/>
</dbReference>
<keyword evidence="3" id="KW-0159">Chromosome partition</keyword>
<keyword evidence="5" id="KW-0012">Acyltransferase</keyword>
<reference evidence="12" key="1">
    <citation type="submission" date="2022-06" db="EMBL/GenBank/DDBJ databases">
        <title>Uncovering the hologenomic basis of an extraordinary plant invasion.</title>
        <authorList>
            <person name="Bieker V.C."/>
            <person name="Martin M.D."/>
            <person name="Gilbert T."/>
            <person name="Hodgins K."/>
            <person name="Battlay P."/>
            <person name="Petersen B."/>
            <person name="Wilson J."/>
        </authorList>
    </citation>
    <scope>NUCLEOTIDE SEQUENCE</scope>
    <source>
        <strain evidence="12">AA19_3_7</strain>
        <tissue evidence="12">Leaf</tissue>
    </source>
</reference>
<protein>
    <recommendedName>
        <fullName evidence="8">N-alpha-acetyltransferase 60</fullName>
        <ecNumber evidence="7">2.3.1.259</ecNumber>
        <ecNumber evidence="1">2.3.1.48</ecNumber>
    </recommendedName>
</protein>
<name>A0AAD5C1I0_AMBAR</name>
<keyword evidence="2" id="KW-0808">Transferase</keyword>
<evidence type="ECO:0000313" key="12">
    <source>
        <dbReference type="EMBL" id="KAI7733139.1"/>
    </source>
</evidence>
<evidence type="ECO:0000256" key="4">
    <source>
        <dbReference type="ARBA" id="ARBA00022853"/>
    </source>
</evidence>
<dbReference type="InterPro" id="IPR016181">
    <property type="entry name" value="Acyl_CoA_acyltransferase"/>
</dbReference>
<comment type="similarity">
    <text evidence="6">Belongs to the acetyltransferase family. NAA60 subfamily.</text>
</comment>
<evidence type="ECO:0000256" key="9">
    <source>
        <dbReference type="ARBA" id="ARBA00048017"/>
    </source>
</evidence>
<evidence type="ECO:0000256" key="6">
    <source>
        <dbReference type="ARBA" id="ARBA00025774"/>
    </source>
</evidence>